<dbReference type="KEGG" id="spir:CWM47_18925"/>
<gene>
    <name evidence="2" type="ORF">CWM47_18925</name>
</gene>
<evidence type="ECO:0000313" key="3">
    <source>
        <dbReference type="Proteomes" id="UP000232883"/>
    </source>
</evidence>
<proteinExistence type="predicted"/>
<evidence type="ECO:0000313" key="2">
    <source>
        <dbReference type="EMBL" id="AUD03718.1"/>
    </source>
</evidence>
<name>A0A2K8Z1L1_9BACT</name>
<organism evidence="2 3">
    <name type="scientific">Spirosoma pollinicola</name>
    <dbReference type="NCBI Taxonomy" id="2057025"/>
    <lineage>
        <taxon>Bacteria</taxon>
        <taxon>Pseudomonadati</taxon>
        <taxon>Bacteroidota</taxon>
        <taxon>Cytophagia</taxon>
        <taxon>Cytophagales</taxon>
        <taxon>Cytophagaceae</taxon>
        <taxon>Spirosoma</taxon>
    </lineage>
</organism>
<evidence type="ECO:0008006" key="4">
    <source>
        <dbReference type="Google" id="ProtNLM"/>
    </source>
</evidence>
<sequence>MQLRLLLILLCGLALVSCKKADTAPDLAATVVGTYTLSSFSTTGTQPIAITDVTSGTAVATRNGNALTNVVFAINFVGKAAGVEAKLSQSQPIELTQSGSNIDLYSGTTKVGTYSNKVITVSNYNVSGFTVNFTATKP</sequence>
<reference evidence="2 3" key="1">
    <citation type="submission" date="2017-11" db="EMBL/GenBank/DDBJ databases">
        <title>Taxonomic description and genome sequences of Spirosoma HA7 sp. nov., isolated from pollen microhabitat of Corylus avellana.</title>
        <authorList>
            <person name="Ambika Manirajan B."/>
            <person name="Suarez C."/>
            <person name="Ratering S."/>
            <person name="Geissler-Plaum R."/>
            <person name="Cardinale M."/>
            <person name="Sylvia S."/>
        </authorList>
    </citation>
    <scope>NUCLEOTIDE SEQUENCE [LARGE SCALE GENOMIC DNA]</scope>
    <source>
        <strain evidence="2 3">HA7</strain>
    </source>
</reference>
<feature type="chain" id="PRO_5014739516" description="Lipocalin-like domain-containing protein" evidence="1">
    <location>
        <begin position="22"/>
        <end position="138"/>
    </location>
</feature>
<keyword evidence="3" id="KW-1185">Reference proteome</keyword>
<accession>A0A2K8Z1L1</accession>
<evidence type="ECO:0000256" key="1">
    <source>
        <dbReference type="SAM" id="SignalP"/>
    </source>
</evidence>
<dbReference type="OrthoDB" id="960002at2"/>
<dbReference type="PROSITE" id="PS51257">
    <property type="entry name" value="PROKAR_LIPOPROTEIN"/>
    <property type="match status" value="1"/>
</dbReference>
<dbReference type="Proteomes" id="UP000232883">
    <property type="component" value="Chromosome"/>
</dbReference>
<dbReference type="AlphaFoldDB" id="A0A2K8Z1L1"/>
<protein>
    <recommendedName>
        <fullName evidence="4">Lipocalin-like domain-containing protein</fullName>
    </recommendedName>
</protein>
<keyword evidence="1" id="KW-0732">Signal</keyword>
<dbReference type="EMBL" id="CP025096">
    <property type="protein sequence ID" value="AUD03718.1"/>
    <property type="molecule type" value="Genomic_DNA"/>
</dbReference>
<dbReference type="RefSeq" id="WP_100989785.1">
    <property type="nucleotide sequence ID" value="NZ_CP025096.1"/>
</dbReference>
<feature type="signal peptide" evidence="1">
    <location>
        <begin position="1"/>
        <end position="21"/>
    </location>
</feature>